<organism evidence="1 2">
    <name type="scientific">Microcystis panniformis FACHB-1757</name>
    <dbReference type="NCBI Taxonomy" id="1638788"/>
    <lineage>
        <taxon>Bacteria</taxon>
        <taxon>Bacillati</taxon>
        <taxon>Cyanobacteriota</taxon>
        <taxon>Cyanophyceae</taxon>
        <taxon>Oscillatoriophycideae</taxon>
        <taxon>Chroococcales</taxon>
        <taxon>Microcystaceae</taxon>
        <taxon>Microcystis</taxon>
    </lineage>
</organism>
<reference evidence="1 2" key="1">
    <citation type="journal article" date="2016" name="Stand. Genomic Sci.">
        <title>Complete genome sequence and genomic characterization of Microcystis panniformis FACHB 1757 by third-generation sequencing.</title>
        <authorList>
            <person name="Zhang J.Y."/>
            <person name="Guan R."/>
            <person name="Zhang H.J."/>
            <person name="Li H."/>
            <person name="Xiao P."/>
            <person name="Yu G.L."/>
            <person name="Du L."/>
            <person name="Cao D.M."/>
            <person name="Zhu B.C."/>
            <person name="Li R.H."/>
            <person name="Lu Z.H."/>
        </authorList>
    </citation>
    <scope>NUCLEOTIDE SEQUENCE [LARGE SCALE GENOMIC DNA]</scope>
    <source>
        <strain evidence="1 2">FACHB-1757</strain>
    </source>
</reference>
<gene>
    <name evidence="1" type="ORF">VL20_4967</name>
</gene>
<evidence type="ECO:0000313" key="1">
    <source>
        <dbReference type="EMBL" id="AKV69844.1"/>
    </source>
</evidence>
<dbReference type="KEGG" id="mpk:VL20_4967"/>
<evidence type="ECO:0008006" key="3">
    <source>
        <dbReference type="Google" id="ProtNLM"/>
    </source>
</evidence>
<dbReference type="Proteomes" id="UP000068167">
    <property type="component" value="Chromosome"/>
</dbReference>
<dbReference type="AlphaFoldDB" id="A0A0K1S6T4"/>
<sequence length="108" mass="11733">MNRQNAMIIVSKMVVVTATISLGFITLESQVANAVPIILGPTPYLSFNDSPFKSVNFNYFYLENFEDGLLNTPGVTASSASGLPVLIGNPDFMEDLMEPRVTIVSSEL</sequence>
<dbReference type="PATRIC" id="fig|1638788.3.peg.5011"/>
<keyword evidence="2" id="KW-1185">Reference proteome</keyword>
<protein>
    <recommendedName>
        <fullName evidence="3">PEP-CTERM sorting domain-containing protein</fullName>
    </recommendedName>
</protein>
<name>A0A0K1S6T4_9CHRO</name>
<accession>A0A0K1S6T4</accession>
<proteinExistence type="predicted"/>
<dbReference type="EMBL" id="CP011339">
    <property type="protein sequence ID" value="AKV69844.1"/>
    <property type="molecule type" value="Genomic_DNA"/>
</dbReference>
<dbReference type="RefSeq" id="WP_052277608.1">
    <property type="nucleotide sequence ID" value="NZ_CP011339.1"/>
</dbReference>
<evidence type="ECO:0000313" key="2">
    <source>
        <dbReference type="Proteomes" id="UP000068167"/>
    </source>
</evidence>